<dbReference type="AlphaFoldDB" id="A0A4Q2AWZ2"/>
<proteinExistence type="predicted"/>
<evidence type="ECO:0000313" key="2">
    <source>
        <dbReference type="Proteomes" id="UP000289316"/>
    </source>
</evidence>
<evidence type="ECO:0000313" key="1">
    <source>
        <dbReference type="EMBL" id="RXV75316.1"/>
    </source>
</evidence>
<protein>
    <submittedName>
        <fullName evidence="1">Uncharacterized protein</fullName>
    </submittedName>
</protein>
<dbReference type="EMBL" id="QZFR01000005">
    <property type="protein sequence ID" value="RXV75316.1"/>
    <property type="molecule type" value="Genomic_DNA"/>
</dbReference>
<accession>A0A4Q2AWZ2</accession>
<dbReference type="Proteomes" id="UP000289316">
    <property type="component" value="Unassembled WGS sequence"/>
</dbReference>
<name>A0A4Q2AWZ2_9LACO</name>
<organism evidence="1 2">
    <name type="scientific">Ligilactobacillus murinus</name>
    <dbReference type="NCBI Taxonomy" id="1622"/>
    <lineage>
        <taxon>Bacteria</taxon>
        <taxon>Bacillati</taxon>
        <taxon>Bacillota</taxon>
        <taxon>Bacilli</taxon>
        <taxon>Lactobacillales</taxon>
        <taxon>Lactobacillaceae</taxon>
        <taxon>Ligilactobacillus</taxon>
    </lineage>
</organism>
<dbReference type="RefSeq" id="WP_089135125.1">
    <property type="nucleotide sequence ID" value="NZ_BDFM01000050.1"/>
</dbReference>
<gene>
    <name evidence="1" type="ORF">D6C19_01340</name>
</gene>
<comment type="caution">
    <text evidence="1">The sequence shown here is derived from an EMBL/GenBank/DDBJ whole genome shotgun (WGS) entry which is preliminary data.</text>
</comment>
<reference evidence="1 2" key="1">
    <citation type="submission" date="2018-09" db="EMBL/GenBank/DDBJ databases">
        <title>Murine metabolic-syndrome-specific gut microbial biobank.</title>
        <authorList>
            <person name="Liu C."/>
        </authorList>
    </citation>
    <scope>NUCLEOTIDE SEQUENCE [LARGE SCALE GENOMIC DNA]</scope>
    <source>
        <strain evidence="1 2">C-30</strain>
    </source>
</reference>
<sequence>MFYVTNTRTKFSGAMNTSEWIKTDFIGCFETLEEAQEAVTKFMDKVKAKVEEVRTSSYGKYEFYVTEVRMASEYVNNLEIHERLARSDKRGRNDTN</sequence>